<dbReference type="Gene3D" id="1.25.40.10">
    <property type="entry name" value="Tetratricopeptide repeat domain"/>
    <property type="match status" value="2"/>
</dbReference>
<dbReference type="InterPro" id="IPR050872">
    <property type="entry name" value="PPR_P_subfamily"/>
</dbReference>
<organism evidence="3 4">
    <name type="scientific">Pestalotiopsis fici (strain W106-1 / CGMCC3.15140)</name>
    <dbReference type="NCBI Taxonomy" id="1229662"/>
    <lineage>
        <taxon>Eukaryota</taxon>
        <taxon>Fungi</taxon>
        <taxon>Dikarya</taxon>
        <taxon>Ascomycota</taxon>
        <taxon>Pezizomycotina</taxon>
        <taxon>Sordariomycetes</taxon>
        <taxon>Xylariomycetidae</taxon>
        <taxon>Amphisphaeriales</taxon>
        <taxon>Sporocadaceae</taxon>
        <taxon>Pestalotiopsis</taxon>
    </lineage>
</organism>
<dbReference type="InParanoid" id="W3WR89"/>
<evidence type="ECO:0008006" key="5">
    <source>
        <dbReference type="Google" id="ProtNLM"/>
    </source>
</evidence>
<reference evidence="4" key="1">
    <citation type="journal article" date="2015" name="BMC Genomics">
        <title>Genomic and transcriptomic analysis of the endophytic fungus Pestalotiopsis fici reveals its lifestyle and high potential for synthesis of natural products.</title>
        <authorList>
            <person name="Wang X."/>
            <person name="Zhang X."/>
            <person name="Liu L."/>
            <person name="Xiang M."/>
            <person name="Wang W."/>
            <person name="Sun X."/>
            <person name="Che Y."/>
            <person name="Guo L."/>
            <person name="Liu G."/>
            <person name="Guo L."/>
            <person name="Wang C."/>
            <person name="Yin W.B."/>
            <person name="Stadler M."/>
            <person name="Zhang X."/>
            <person name="Liu X."/>
        </authorList>
    </citation>
    <scope>NUCLEOTIDE SEQUENCE [LARGE SCALE GENOMIC DNA]</scope>
    <source>
        <strain evidence="4">W106-1 / CGMCC3.15140</strain>
    </source>
</reference>
<evidence type="ECO:0000256" key="1">
    <source>
        <dbReference type="ARBA" id="ARBA00007626"/>
    </source>
</evidence>
<dbReference type="PANTHER" id="PTHR46128">
    <property type="entry name" value="MITOCHONDRIAL GROUP I INTRON SPLICING FACTOR CCM1"/>
    <property type="match status" value="1"/>
</dbReference>
<dbReference type="Proteomes" id="UP000030651">
    <property type="component" value="Unassembled WGS sequence"/>
</dbReference>
<dbReference type="HOGENOM" id="CLU_014304_2_0_1"/>
<dbReference type="RefSeq" id="XP_007838544.1">
    <property type="nucleotide sequence ID" value="XM_007840353.1"/>
</dbReference>
<protein>
    <recommendedName>
        <fullName evidence="5">Pentatricopeptide repeat-containing protein</fullName>
    </recommendedName>
</protein>
<evidence type="ECO:0000313" key="3">
    <source>
        <dbReference type="EMBL" id="ETS76385.1"/>
    </source>
</evidence>
<proteinExistence type="inferred from homology"/>
<dbReference type="Pfam" id="PF13041">
    <property type="entry name" value="PPR_2"/>
    <property type="match status" value="1"/>
</dbReference>
<dbReference type="OMA" id="CVRDNIN"/>
<feature type="compositionally biased region" description="Basic residues" evidence="2">
    <location>
        <begin position="72"/>
        <end position="81"/>
    </location>
</feature>
<evidence type="ECO:0000256" key="2">
    <source>
        <dbReference type="SAM" id="MobiDB-lite"/>
    </source>
</evidence>
<feature type="region of interest" description="Disordered" evidence="2">
    <location>
        <begin position="55"/>
        <end position="91"/>
    </location>
</feature>
<dbReference type="EMBL" id="KI912117">
    <property type="protein sequence ID" value="ETS76385.1"/>
    <property type="molecule type" value="Genomic_DNA"/>
</dbReference>
<dbReference type="InterPro" id="IPR011990">
    <property type="entry name" value="TPR-like_helical_dom_sf"/>
</dbReference>
<dbReference type="PANTHER" id="PTHR46128:SF329">
    <property type="entry name" value="MITOCHONDRIAL GROUP I INTRON SPLICING FACTOR DMR1"/>
    <property type="match status" value="1"/>
</dbReference>
<comment type="similarity">
    <text evidence="1">Belongs to the PPR family. P subfamily.</text>
</comment>
<keyword evidence="4" id="KW-1185">Reference proteome</keyword>
<dbReference type="STRING" id="1229662.W3WR89"/>
<name>W3WR89_PESFW</name>
<sequence>MFSCKACTRRALATLLESSLPLGANRIPLRTCTAPNSAAAVRTYATTTAFATQESPFEDFNERNDDNSTGKPRSKKSKKSKQPVSKSKEVSVRQRLQYMDDPFHIANEVQRILAQDRFEEAVLLTREASKKYKTTVAWNHLIDYQMKNLKLHAAIKTFNEMKKRSQLPNAQTYTIIFSGCAMSPHPKLAVSEAVRIYNNMLTSERLSPNVKHMNAVLYVCAKTEDIETMFTIIKTADDKERPPNNLTYTTILNALRAVVDKPQRRDMPIPDRTEEIQVTIRRAKGIWDDVMRKWREATLIVDEELVCAMGRILLMGNFHDNDAVFSLVEQTIGIPNDPERLSSLAWKAVKGEREALSDEKEGTESSRTAAVTVEDQSRSLTQVQPGNNTLSMVMTAIENSGKTNLARRYWIILTKTFGIVPDANNWYALLRALRRGKSSTKTAEYLAEMPKYMMSVKVFRTAMLTCVRDNLNKSSFNNATRILEIMITAIRIPDMIVLRNYLRVAYANRRLFEEMAEQKDPNAAKLAWGRQMCTALENLWEPYQIAAKELTHGGLAPVKDEQSVTDGDKQIWTKEVGLRTELAALARKMIAAHDRLIFETMVPPVVAKRLEPRRNALNRFVVKYFEDREKFEPGWNRKKAEQEAREEQEDDW</sequence>
<gene>
    <name evidence="3" type="ORF">PFICI_11772</name>
</gene>
<dbReference type="InterPro" id="IPR002885">
    <property type="entry name" value="PPR_rpt"/>
</dbReference>
<dbReference type="eggNOG" id="ENOG502QSY4">
    <property type="taxonomic scope" value="Eukaryota"/>
</dbReference>
<accession>W3WR89</accession>
<evidence type="ECO:0000313" key="4">
    <source>
        <dbReference type="Proteomes" id="UP000030651"/>
    </source>
</evidence>
<dbReference type="GeneID" id="19276785"/>
<dbReference type="AlphaFoldDB" id="W3WR89"/>
<dbReference type="KEGG" id="pfy:PFICI_11772"/>
<dbReference type="OrthoDB" id="185373at2759"/>